<name>A0ABQ6VSJ4_9PROT</name>
<comment type="caution">
    <text evidence="1">The sequence shown here is derived from an EMBL/GenBank/DDBJ whole genome shotgun (WGS) entry which is preliminary data.</text>
</comment>
<dbReference type="Proteomes" id="UP000427842">
    <property type="component" value="Unassembled WGS sequence"/>
</dbReference>
<dbReference type="EMBL" id="QYAZ01000001">
    <property type="protein sequence ID" value="KAB8123091.1"/>
    <property type="molecule type" value="Genomic_DNA"/>
</dbReference>
<evidence type="ECO:0000313" key="2">
    <source>
        <dbReference type="Proteomes" id="UP000427842"/>
    </source>
</evidence>
<gene>
    <name evidence="1" type="ORF">D3W54_01340</name>
</gene>
<evidence type="ECO:0000313" key="1">
    <source>
        <dbReference type="EMBL" id="KAB8123091.1"/>
    </source>
</evidence>
<sequence length="151" mass="15424">MLAADRILAEKKVPPGPEFPHNVAAGFRLYRNSITAVCADGTAVPAGSTGTPSALVAIVGVSSAQYDNTGNSSAVPDIDTGGAAWIRKGCWALPFDVAPTWSNVGAPVYAVDDETVTLTENAGTEAAPVNRLQVGTLAGLESDGTPYVLIP</sequence>
<reference evidence="1 2" key="1">
    <citation type="submission" date="2018-09" db="EMBL/GenBank/DDBJ databases">
        <title>Genome sequence and characterization of the bcs clusters for the production of nanocellulose from the low pH resistant strain Komagataeibacter medellinensis ID13488.</title>
        <authorList>
            <person name="Hernandez-Arriaga A.M."/>
            <person name="Del Cerro C."/>
            <person name="Urbina L."/>
            <person name="Eceiza A."/>
            <person name="Retegi A."/>
            <person name="Prieto M.A."/>
        </authorList>
    </citation>
    <scope>NUCLEOTIDE SEQUENCE [LARGE SCALE GENOMIC DNA]</scope>
    <source>
        <strain evidence="1 2">ID13488</strain>
    </source>
</reference>
<dbReference type="RefSeq" id="WP_153467674.1">
    <property type="nucleotide sequence ID" value="NZ_QYAZ01000001.1"/>
</dbReference>
<keyword evidence="2" id="KW-1185">Reference proteome</keyword>
<protein>
    <submittedName>
        <fullName evidence="1">Uncharacterized protein</fullName>
    </submittedName>
</protein>
<organism evidence="1 2">
    <name type="scientific">Komagataeibacter medellinensis</name>
    <dbReference type="NCBI Taxonomy" id="1177712"/>
    <lineage>
        <taxon>Bacteria</taxon>
        <taxon>Pseudomonadati</taxon>
        <taxon>Pseudomonadota</taxon>
        <taxon>Alphaproteobacteria</taxon>
        <taxon>Acetobacterales</taxon>
        <taxon>Acetobacteraceae</taxon>
        <taxon>Komagataeibacter</taxon>
    </lineage>
</organism>
<proteinExistence type="predicted"/>
<accession>A0ABQ6VSJ4</accession>